<gene>
    <name evidence="2" type="ORF">WISP_19304</name>
</gene>
<comment type="caution">
    <text evidence="2">The sequence shown here is derived from an EMBL/GenBank/DDBJ whole genome shotgun (WGS) entry which is preliminary data.</text>
</comment>
<sequence length="217" mass="24463">MKLNKGKYWILYQERDNPGCLYRLGNELLKSSAMEGDLGVLVNDKVNMSHQCPESQEGQPCPGRHQAQHCQPGTSYPETELKKRPEVHRVDLTGIHLGIPRVPAWSQDLAGFPNTCYITGGPNEFTTQSHSQEKTIKISTFTREMWHSHQAREVKNYFRLVARLSSGVMMDVCVLRQARLLPAHPNASSHSQHSTSLSSKVIHAMFTSICRLVAVRD</sequence>
<feature type="compositionally biased region" description="Polar residues" evidence="1">
    <location>
        <begin position="68"/>
        <end position="77"/>
    </location>
</feature>
<accession>A0ABQ9DS00</accession>
<protein>
    <submittedName>
        <fullName evidence="2">Uncharacterized protein</fullName>
    </submittedName>
</protein>
<organism evidence="2 3">
    <name type="scientific">Willisornis vidua</name>
    <name type="common">Xingu scale-backed antbird</name>
    <dbReference type="NCBI Taxonomy" id="1566151"/>
    <lineage>
        <taxon>Eukaryota</taxon>
        <taxon>Metazoa</taxon>
        <taxon>Chordata</taxon>
        <taxon>Craniata</taxon>
        <taxon>Vertebrata</taxon>
        <taxon>Euteleostomi</taxon>
        <taxon>Archelosauria</taxon>
        <taxon>Archosauria</taxon>
        <taxon>Dinosauria</taxon>
        <taxon>Saurischia</taxon>
        <taxon>Theropoda</taxon>
        <taxon>Coelurosauria</taxon>
        <taxon>Aves</taxon>
        <taxon>Neognathae</taxon>
        <taxon>Neoaves</taxon>
        <taxon>Telluraves</taxon>
        <taxon>Australaves</taxon>
        <taxon>Passeriformes</taxon>
        <taxon>Thamnophilidae</taxon>
        <taxon>Willisornis</taxon>
    </lineage>
</organism>
<name>A0ABQ9DS00_9PASS</name>
<evidence type="ECO:0000256" key="1">
    <source>
        <dbReference type="SAM" id="MobiDB-lite"/>
    </source>
</evidence>
<dbReference type="Proteomes" id="UP001145742">
    <property type="component" value="Unassembled WGS sequence"/>
</dbReference>
<evidence type="ECO:0000313" key="2">
    <source>
        <dbReference type="EMBL" id="KAJ7426080.1"/>
    </source>
</evidence>
<keyword evidence="3" id="KW-1185">Reference proteome</keyword>
<dbReference type="EMBL" id="WHWB01032323">
    <property type="protein sequence ID" value="KAJ7426080.1"/>
    <property type="molecule type" value="Genomic_DNA"/>
</dbReference>
<reference evidence="2" key="1">
    <citation type="submission" date="2019-10" db="EMBL/GenBank/DDBJ databases">
        <authorList>
            <person name="Soares A.E.R."/>
            <person name="Aleixo A."/>
            <person name="Schneider P."/>
            <person name="Miyaki C.Y."/>
            <person name="Schneider M.P."/>
            <person name="Mello C."/>
            <person name="Vasconcelos A.T.R."/>
        </authorList>
    </citation>
    <scope>NUCLEOTIDE SEQUENCE</scope>
    <source>
        <tissue evidence="2">Muscle</tissue>
    </source>
</reference>
<evidence type="ECO:0000313" key="3">
    <source>
        <dbReference type="Proteomes" id="UP001145742"/>
    </source>
</evidence>
<proteinExistence type="predicted"/>
<feature type="region of interest" description="Disordered" evidence="1">
    <location>
        <begin position="51"/>
        <end position="78"/>
    </location>
</feature>